<dbReference type="CDD" id="cd12148">
    <property type="entry name" value="fungal_TF_MHR"/>
    <property type="match status" value="1"/>
</dbReference>
<keyword evidence="13" id="KW-1185">Reference proteome</keyword>
<keyword evidence="2 8" id="KW-0863">Zinc-finger</keyword>
<reference evidence="12 13" key="1">
    <citation type="submission" date="2015-01" db="EMBL/GenBank/DDBJ databases">
        <title>The Genome Sequence of Exophiala mesophila CBS40295.</title>
        <authorList>
            <consortium name="The Broad Institute Genomics Platform"/>
            <person name="Cuomo C."/>
            <person name="de Hoog S."/>
            <person name="Gorbushina A."/>
            <person name="Stielow B."/>
            <person name="Teixiera M."/>
            <person name="Abouelleil A."/>
            <person name="Chapman S.B."/>
            <person name="Priest M."/>
            <person name="Young S.K."/>
            <person name="Wortman J."/>
            <person name="Nusbaum C."/>
            <person name="Birren B."/>
        </authorList>
    </citation>
    <scope>NUCLEOTIDE SEQUENCE [LARGE SCALE GENOMIC DNA]</scope>
    <source>
        <strain evidence="12 13">CBS 40295</strain>
    </source>
</reference>
<feature type="region of interest" description="Disordered" evidence="9">
    <location>
        <begin position="123"/>
        <end position="199"/>
    </location>
</feature>
<dbReference type="Proteomes" id="UP000054302">
    <property type="component" value="Unassembled WGS sequence"/>
</dbReference>
<evidence type="ECO:0000256" key="9">
    <source>
        <dbReference type="SAM" id="MobiDB-lite"/>
    </source>
</evidence>
<feature type="compositionally biased region" description="Polar residues" evidence="9">
    <location>
        <begin position="163"/>
        <end position="186"/>
    </location>
</feature>
<evidence type="ECO:0000313" key="12">
    <source>
        <dbReference type="EMBL" id="KIV91822.1"/>
    </source>
</evidence>
<dbReference type="PROSITE" id="PS00028">
    <property type="entry name" value="ZINC_FINGER_C2H2_1"/>
    <property type="match status" value="2"/>
</dbReference>
<dbReference type="GO" id="GO:0006351">
    <property type="term" value="P:DNA-templated transcription"/>
    <property type="evidence" value="ECO:0007669"/>
    <property type="project" value="InterPro"/>
</dbReference>
<keyword evidence="1" id="KW-0479">Metal-binding</keyword>
<evidence type="ECO:0000256" key="8">
    <source>
        <dbReference type="PROSITE-ProRule" id="PRU00042"/>
    </source>
</evidence>
<keyword evidence="6" id="KW-0804">Transcription</keyword>
<evidence type="ECO:0000256" key="7">
    <source>
        <dbReference type="ARBA" id="ARBA00023242"/>
    </source>
</evidence>
<dbReference type="SUPFAM" id="SSF57701">
    <property type="entry name" value="Zn2/Cys6 DNA-binding domain"/>
    <property type="match status" value="1"/>
</dbReference>
<evidence type="ECO:0000256" key="1">
    <source>
        <dbReference type="ARBA" id="ARBA00022723"/>
    </source>
</evidence>
<dbReference type="VEuPathDB" id="FungiDB:PV10_06319"/>
<dbReference type="GO" id="GO:0003677">
    <property type="term" value="F:DNA binding"/>
    <property type="evidence" value="ECO:0007669"/>
    <property type="project" value="UniProtKB-KW"/>
</dbReference>
<dbReference type="PANTHER" id="PTHR47660:SF2">
    <property type="entry name" value="TRANSCRIPTION FACTOR WITH C2H2 AND ZN(2)-CYS(6) DNA BINDING DOMAIN (EUROFUNG)"/>
    <property type="match status" value="1"/>
</dbReference>
<dbReference type="InterPro" id="IPR036864">
    <property type="entry name" value="Zn2-C6_fun-type_DNA-bd_sf"/>
</dbReference>
<dbReference type="SMART" id="SM00066">
    <property type="entry name" value="GAL4"/>
    <property type="match status" value="1"/>
</dbReference>
<evidence type="ECO:0000256" key="4">
    <source>
        <dbReference type="ARBA" id="ARBA00023015"/>
    </source>
</evidence>
<sequence>MAFCTYCGREFARNEHLERHVRTHTKVRPYKCLICHGSFTRSDLLQKHYLSHTEKEVYSVKDLINPRVLSDHSNYVPNNQQITVACTNCAKSKTRCDHKQPCGRCKAKGLTCETRLRRNARVTYSDPNRLVQPSPRQGSGDNESDAPQDLVHVSPAESENARDSLQSDNVSATPFDSYQQNSSLPQNGGGGESAKSPQNSALTTGVLQDLPTALHRSPSAAAGAVPINPSASFLSLQPAGVDTYADLAVNGGWDWMLRIETPLPDTPSQTLRRANDISNGGMQNLYPNTTAGTAVDNGELVLPVDHNLGVGNGNGSPDDVNLFALDLNFMSPMAEFQGMTSPMVSYETSTMSDPDLMEQWTMGKCIPHSKTVTTPSDASDIFDLDSSYNDAVLWSQSIDQFRSQTFQQFELITHVPLTETTREWMLVVIQNFLSITLEAYGVKMKTQPLRGSANSAKRTPDLYLFLPHKNYIHRWLDVFLASYDPFYPMIPTLTLNPNSLATSSNERGATLLLLLMIASGSMLDPSPKARRFSRALFEICRHALADIFANDSAAYKSSLNLQCAFLFSIGGAFSGWSTYMNLVVGQKNLYLATMRQANFFSSPPAFSTHLPCHTLDLDALWRAWVDRETAIRLTYCWIIADQEISLFYDAPLCLALSDLNVLLPCDEKLWLAPCAAKWMERLGELGISSVEAAAAMLEGPQPTLRDLLVRLSATRAGATATVIHPSHLRLLLYPLQLLVVELRQFWALFGSENDNPTFPLPLLQTSSSLRAEELERLLHRWMDLAESVQPEGVRSVALMKSTMILYHLVFLNLLTSLTSLEAIARGEGHLSAANNVSRWLRGPEPILVHCGQVLSLTADIDKKLRPNWWAAAIYRVAITMWAYGASGGGGDEQHMSQQHAPEIVLNTTNYRDRLISDYLRTHSGRPYLRNRVGNLVSLSDTAGVLQVCIEALEPGPRMCRFTEGCLRRLEAVAKIRMAKPS</sequence>
<dbReference type="GeneID" id="27324164"/>
<dbReference type="HOGENOM" id="CLU_008362_0_0_1"/>
<keyword evidence="5" id="KW-0238">DNA-binding</keyword>
<dbReference type="Gene3D" id="4.10.240.10">
    <property type="entry name" value="Zn(2)-C6 fungal-type DNA-binding domain"/>
    <property type="match status" value="1"/>
</dbReference>
<evidence type="ECO:0000256" key="6">
    <source>
        <dbReference type="ARBA" id="ARBA00023163"/>
    </source>
</evidence>
<evidence type="ECO:0000256" key="2">
    <source>
        <dbReference type="ARBA" id="ARBA00022771"/>
    </source>
</evidence>
<dbReference type="CDD" id="cd00067">
    <property type="entry name" value="GAL4"/>
    <property type="match status" value="1"/>
</dbReference>
<dbReference type="GO" id="GO:0000981">
    <property type="term" value="F:DNA-binding transcription factor activity, RNA polymerase II-specific"/>
    <property type="evidence" value="ECO:0007669"/>
    <property type="project" value="InterPro"/>
</dbReference>
<keyword evidence="7" id="KW-0539">Nucleus</keyword>
<feature type="domain" description="Zn(2)-C6 fungal-type" evidence="10">
    <location>
        <begin position="85"/>
        <end position="114"/>
    </location>
</feature>
<protein>
    <submittedName>
        <fullName evidence="12">Uncharacterized protein</fullName>
    </submittedName>
</protein>
<feature type="domain" description="C2H2-type" evidence="11">
    <location>
        <begin position="2"/>
        <end position="29"/>
    </location>
</feature>
<dbReference type="PROSITE" id="PS50048">
    <property type="entry name" value="ZN2_CY6_FUNGAL_2"/>
    <property type="match status" value="1"/>
</dbReference>
<dbReference type="InterPro" id="IPR036236">
    <property type="entry name" value="Znf_C2H2_sf"/>
</dbReference>
<dbReference type="OrthoDB" id="4116935at2759"/>
<dbReference type="PANTHER" id="PTHR47660">
    <property type="entry name" value="TRANSCRIPTION FACTOR WITH C2H2 AND ZN(2)-CYS(6) DNA BINDING DOMAIN (EUROFUNG)-RELATED-RELATED"/>
    <property type="match status" value="1"/>
</dbReference>
<gene>
    <name evidence="12" type="ORF">PV10_06319</name>
</gene>
<dbReference type="Pfam" id="PF00096">
    <property type="entry name" value="zf-C2H2"/>
    <property type="match status" value="2"/>
</dbReference>
<feature type="domain" description="C2H2-type" evidence="11">
    <location>
        <begin position="30"/>
        <end position="57"/>
    </location>
</feature>
<dbReference type="FunFam" id="3.30.160.60:FF:002343">
    <property type="entry name" value="Zinc finger protein 33A"/>
    <property type="match status" value="1"/>
</dbReference>
<dbReference type="GO" id="GO:0008270">
    <property type="term" value="F:zinc ion binding"/>
    <property type="evidence" value="ECO:0007669"/>
    <property type="project" value="UniProtKB-KW"/>
</dbReference>
<dbReference type="Pfam" id="PF00172">
    <property type="entry name" value="Zn_clus"/>
    <property type="match status" value="1"/>
</dbReference>
<name>A0A0D1ZAW4_EXOME</name>
<dbReference type="STRING" id="212818.A0A0D1ZAW4"/>
<dbReference type="InterPro" id="IPR013087">
    <property type="entry name" value="Znf_C2H2_type"/>
</dbReference>
<organism evidence="12 13">
    <name type="scientific">Exophiala mesophila</name>
    <name type="common">Black yeast-like fungus</name>
    <dbReference type="NCBI Taxonomy" id="212818"/>
    <lineage>
        <taxon>Eukaryota</taxon>
        <taxon>Fungi</taxon>
        <taxon>Dikarya</taxon>
        <taxon>Ascomycota</taxon>
        <taxon>Pezizomycotina</taxon>
        <taxon>Eurotiomycetes</taxon>
        <taxon>Chaetothyriomycetidae</taxon>
        <taxon>Chaetothyriales</taxon>
        <taxon>Herpotrichiellaceae</taxon>
        <taxon>Exophiala</taxon>
    </lineage>
</organism>
<dbReference type="OMA" id="WTVFRCT"/>
<evidence type="ECO:0000256" key="5">
    <source>
        <dbReference type="ARBA" id="ARBA00023125"/>
    </source>
</evidence>
<dbReference type="PROSITE" id="PS00463">
    <property type="entry name" value="ZN2_CY6_FUNGAL_1"/>
    <property type="match status" value="1"/>
</dbReference>
<accession>A0A0D1ZAW4</accession>
<dbReference type="InterPro" id="IPR001138">
    <property type="entry name" value="Zn2Cys6_DnaBD"/>
</dbReference>
<proteinExistence type="predicted"/>
<keyword evidence="3" id="KW-0862">Zinc</keyword>
<dbReference type="EMBL" id="KN847523">
    <property type="protein sequence ID" value="KIV91822.1"/>
    <property type="molecule type" value="Genomic_DNA"/>
</dbReference>
<evidence type="ECO:0000259" key="10">
    <source>
        <dbReference type="PROSITE" id="PS50048"/>
    </source>
</evidence>
<dbReference type="SUPFAM" id="SSF57667">
    <property type="entry name" value="beta-beta-alpha zinc fingers"/>
    <property type="match status" value="1"/>
</dbReference>
<evidence type="ECO:0000313" key="13">
    <source>
        <dbReference type="Proteomes" id="UP000054302"/>
    </source>
</evidence>
<dbReference type="SMART" id="SM00355">
    <property type="entry name" value="ZnF_C2H2"/>
    <property type="match status" value="2"/>
</dbReference>
<dbReference type="AlphaFoldDB" id="A0A0D1ZAW4"/>
<dbReference type="PROSITE" id="PS50157">
    <property type="entry name" value="ZINC_FINGER_C2H2_2"/>
    <property type="match status" value="2"/>
</dbReference>
<dbReference type="RefSeq" id="XP_016223396.1">
    <property type="nucleotide sequence ID" value="XM_016371103.1"/>
</dbReference>
<keyword evidence="4" id="KW-0805">Transcription regulation</keyword>
<evidence type="ECO:0000256" key="3">
    <source>
        <dbReference type="ARBA" id="ARBA00022833"/>
    </source>
</evidence>
<dbReference type="Gene3D" id="3.30.160.60">
    <property type="entry name" value="Classic Zinc Finger"/>
    <property type="match status" value="2"/>
</dbReference>
<evidence type="ECO:0000259" key="11">
    <source>
        <dbReference type="PROSITE" id="PS50157"/>
    </source>
</evidence>